<dbReference type="Proteomes" id="UP001283341">
    <property type="component" value="Unassembled WGS sequence"/>
</dbReference>
<keyword evidence="3" id="KW-1185">Reference proteome</keyword>
<dbReference type="AlphaFoldDB" id="A0AAE0IJG9"/>
<keyword evidence="1" id="KW-0732">Signal</keyword>
<organism evidence="2 3">
    <name type="scientific">Apodospora peruviana</name>
    <dbReference type="NCBI Taxonomy" id="516989"/>
    <lineage>
        <taxon>Eukaryota</taxon>
        <taxon>Fungi</taxon>
        <taxon>Dikarya</taxon>
        <taxon>Ascomycota</taxon>
        <taxon>Pezizomycotina</taxon>
        <taxon>Sordariomycetes</taxon>
        <taxon>Sordariomycetidae</taxon>
        <taxon>Sordariales</taxon>
        <taxon>Lasiosphaeriaceae</taxon>
        <taxon>Apodospora</taxon>
    </lineage>
</organism>
<evidence type="ECO:0000313" key="3">
    <source>
        <dbReference type="Proteomes" id="UP001283341"/>
    </source>
</evidence>
<dbReference type="EMBL" id="JAUEDM010000002">
    <property type="protein sequence ID" value="KAK3326055.1"/>
    <property type="molecule type" value="Genomic_DNA"/>
</dbReference>
<gene>
    <name evidence="2" type="ORF">B0H66DRAFT_530061</name>
</gene>
<comment type="caution">
    <text evidence="2">The sequence shown here is derived from an EMBL/GenBank/DDBJ whole genome shotgun (WGS) entry which is preliminary data.</text>
</comment>
<evidence type="ECO:0000256" key="1">
    <source>
        <dbReference type="SAM" id="SignalP"/>
    </source>
</evidence>
<sequence>MKSFNTVLATMALASGILAALAEITVAPTPTQPFTRVVRANPAPAPDNIIPATAATAISGALAPRWHSRDHRRHSTHLDHQHPEQRRCRYLYRAREDPEAANPVFGQPTPGVLGKEQAASIAVPTGYAGNIQIV</sequence>
<protein>
    <submittedName>
        <fullName evidence="2">Uncharacterized protein</fullName>
    </submittedName>
</protein>
<evidence type="ECO:0000313" key="2">
    <source>
        <dbReference type="EMBL" id="KAK3326055.1"/>
    </source>
</evidence>
<name>A0AAE0IJG9_9PEZI</name>
<feature type="chain" id="PRO_5041985670" evidence="1">
    <location>
        <begin position="23"/>
        <end position="134"/>
    </location>
</feature>
<reference evidence="2" key="1">
    <citation type="journal article" date="2023" name="Mol. Phylogenet. Evol.">
        <title>Genome-scale phylogeny and comparative genomics of the fungal order Sordariales.</title>
        <authorList>
            <person name="Hensen N."/>
            <person name="Bonometti L."/>
            <person name="Westerberg I."/>
            <person name="Brannstrom I.O."/>
            <person name="Guillou S."/>
            <person name="Cros-Aarteil S."/>
            <person name="Calhoun S."/>
            <person name="Haridas S."/>
            <person name="Kuo A."/>
            <person name="Mondo S."/>
            <person name="Pangilinan J."/>
            <person name="Riley R."/>
            <person name="LaButti K."/>
            <person name="Andreopoulos B."/>
            <person name="Lipzen A."/>
            <person name="Chen C."/>
            <person name="Yan M."/>
            <person name="Daum C."/>
            <person name="Ng V."/>
            <person name="Clum A."/>
            <person name="Steindorff A."/>
            <person name="Ohm R.A."/>
            <person name="Martin F."/>
            <person name="Silar P."/>
            <person name="Natvig D.O."/>
            <person name="Lalanne C."/>
            <person name="Gautier V."/>
            <person name="Ament-Velasquez S.L."/>
            <person name="Kruys A."/>
            <person name="Hutchinson M.I."/>
            <person name="Powell A.J."/>
            <person name="Barry K."/>
            <person name="Miller A.N."/>
            <person name="Grigoriev I.V."/>
            <person name="Debuchy R."/>
            <person name="Gladieux P."/>
            <person name="Hiltunen Thoren M."/>
            <person name="Johannesson H."/>
        </authorList>
    </citation>
    <scope>NUCLEOTIDE SEQUENCE</scope>
    <source>
        <strain evidence="2">CBS 118394</strain>
    </source>
</reference>
<reference evidence="2" key="2">
    <citation type="submission" date="2023-06" db="EMBL/GenBank/DDBJ databases">
        <authorList>
            <consortium name="Lawrence Berkeley National Laboratory"/>
            <person name="Haridas S."/>
            <person name="Hensen N."/>
            <person name="Bonometti L."/>
            <person name="Westerberg I."/>
            <person name="Brannstrom I.O."/>
            <person name="Guillou S."/>
            <person name="Cros-Aarteil S."/>
            <person name="Calhoun S."/>
            <person name="Kuo A."/>
            <person name="Mondo S."/>
            <person name="Pangilinan J."/>
            <person name="Riley R."/>
            <person name="Labutti K."/>
            <person name="Andreopoulos B."/>
            <person name="Lipzen A."/>
            <person name="Chen C."/>
            <person name="Yanf M."/>
            <person name="Daum C."/>
            <person name="Ng V."/>
            <person name="Clum A."/>
            <person name="Steindorff A."/>
            <person name="Ohm R."/>
            <person name="Martin F."/>
            <person name="Silar P."/>
            <person name="Natvig D."/>
            <person name="Lalanne C."/>
            <person name="Gautier V."/>
            <person name="Ament-Velasquez S.L."/>
            <person name="Kruys A."/>
            <person name="Hutchinson M.I."/>
            <person name="Powell A.J."/>
            <person name="Barry K."/>
            <person name="Miller A.N."/>
            <person name="Grigoriev I.V."/>
            <person name="Debuchy R."/>
            <person name="Gladieux P."/>
            <person name="Thoren M.H."/>
            <person name="Johannesson H."/>
        </authorList>
    </citation>
    <scope>NUCLEOTIDE SEQUENCE</scope>
    <source>
        <strain evidence="2">CBS 118394</strain>
    </source>
</reference>
<proteinExistence type="predicted"/>
<feature type="signal peptide" evidence="1">
    <location>
        <begin position="1"/>
        <end position="22"/>
    </location>
</feature>
<accession>A0AAE0IJG9</accession>